<name>S2W3V4_9ACTN</name>
<accession>S2W3V4</accession>
<evidence type="ECO:0000313" key="1">
    <source>
        <dbReference type="EMBL" id="EPD33836.1"/>
    </source>
</evidence>
<protein>
    <submittedName>
        <fullName evidence="1">Uncharacterized protein</fullName>
    </submittedName>
</protein>
<dbReference type="RefSeq" id="WP_016455108.1">
    <property type="nucleotide sequence ID" value="NZ_KE150269.1"/>
</dbReference>
<dbReference type="AlphaFoldDB" id="S2W3V4"/>
<dbReference type="Proteomes" id="UP000014417">
    <property type="component" value="Unassembled WGS sequence"/>
</dbReference>
<organism evidence="1 2">
    <name type="scientific">Propionimicrobium lymphophilum ACS-093-V-SCH5</name>
    <dbReference type="NCBI Taxonomy" id="883161"/>
    <lineage>
        <taxon>Bacteria</taxon>
        <taxon>Bacillati</taxon>
        <taxon>Actinomycetota</taxon>
        <taxon>Actinomycetes</taxon>
        <taxon>Propionibacteriales</taxon>
        <taxon>Propionibacteriaceae</taxon>
        <taxon>Propionimicrobium</taxon>
    </lineage>
</organism>
<dbReference type="HOGENOM" id="CLU_186189_2_1_11"/>
<sequence>MSKHIRNLFLILVVGFLLFYLFTNPQGAADAVRTVVGWGESVIEFFASLAK</sequence>
<reference evidence="1 2" key="1">
    <citation type="submission" date="2013-04" db="EMBL/GenBank/DDBJ databases">
        <title>The Genome Sequence of Propionimicrobium lymphophilum ACS-093-V-SCH5.</title>
        <authorList>
            <consortium name="The Broad Institute Genomics Platform"/>
            <person name="Earl A."/>
            <person name="Ward D."/>
            <person name="Feldgarden M."/>
            <person name="Gevers D."/>
            <person name="Saerens B."/>
            <person name="Vaneechoutte M."/>
            <person name="Walker B."/>
            <person name="Young S."/>
            <person name="Zeng Q."/>
            <person name="Gargeya S."/>
            <person name="Fitzgerald M."/>
            <person name="Haas B."/>
            <person name="Abouelleil A."/>
            <person name="Allen A.W."/>
            <person name="Alvarado L."/>
            <person name="Arachchi H.M."/>
            <person name="Berlin A.M."/>
            <person name="Chapman S.B."/>
            <person name="Gainer-Dewar J."/>
            <person name="Goldberg J."/>
            <person name="Griggs A."/>
            <person name="Gujja S."/>
            <person name="Hansen M."/>
            <person name="Howarth C."/>
            <person name="Imamovic A."/>
            <person name="Ireland A."/>
            <person name="Larimer J."/>
            <person name="McCowan C."/>
            <person name="Murphy C."/>
            <person name="Pearson M."/>
            <person name="Poon T.W."/>
            <person name="Priest M."/>
            <person name="Roberts A."/>
            <person name="Saif S."/>
            <person name="Shea T."/>
            <person name="Sisk P."/>
            <person name="Sykes S."/>
            <person name="Wortman J."/>
            <person name="Nusbaum C."/>
            <person name="Birren B."/>
        </authorList>
    </citation>
    <scope>NUCLEOTIDE SEQUENCE [LARGE SCALE GENOMIC DNA]</scope>
    <source>
        <strain evidence="1 2">ACS-093-V-SCH5</strain>
    </source>
</reference>
<proteinExistence type="predicted"/>
<keyword evidence="2" id="KW-1185">Reference proteome</keyword>
<dbReference type="EMBL" id="AGZR01000003">
    <property type="protein sequence ID" value="EPD33836.1"/>
    <property type="molecule type" value="Genomic_DNA"/>
</dbReference>
<comment type="caution">
    <text evidence="1">The sequence shown here is derived from an EMBL/GenBank/DDBJ whole genome shotgun (WGS) entry which is preliminary data.</text>
</comment>
<dbReference type="STRING" id="883161.HMPREF9306_00251"/>
<gene>
    <name evidence="1" type="ORF">HMPREF9306_00251</name>
</gene>
<evidence type="ECO:0000313" key="2">
    <source>
        <dbReference type="Proteomes" id="UP000014417"/>
    </source>
</evidence>